<dbReference type="InterPro" id="IPR005758">
    <property type="entry name" value="UDP-N-AcMur_Ala_ligase_MurC"/>
</dbReference>
<dbReference type="SUPFAM" id="SSF53623">
    <property type="entry name" value="MurD-like peptide ligases, catalytic domain"/>
    <property type="match status" value="1"/>
</dbReference>
<gene>
    <name evidence="14" type="primary">murC</name>
    <name evidence="19" type="ORF">COW82_02065</name>
</gene>
<keyword evidence="4 14" id="KW-0963">Cytoplasm</keyword>
<comment type="similarity">
    <text evidence="14">Belongs to the MurCDEF family.</text>
</comment>
<evidence type="ECO:0000256" key="9">
    <source>
        <dbReference type="ARBA" id="ARBA00022960"/>
    </source>
</evidence>
<keyword evidence="15" id="KW-0472">Membrane</keyword>
<keyword evidence="8 14" id="KW-0067">ATP-binding</keyword>
<evidence type="ECO:0000313" key="20">
    <source>
        <dbReference type="Proteomes" id="UP000231276"/>
    </source>
</evidence>
<keyword evidence="15" id="KW-1133">Transmembrane helix</keyword>
<keyword evidence="12 14" id="KW-0961">Cell wall biogenesis/degradation</keyword>
<keyword evidence="6 14" id="KW-0132">Cell division</keyword>
<proteinExistence type="inferred from homology"/>
<keyword evidence="9 14" id="KW-0133">Cell shape</keyword>
<evidence type="ECO:0000256" key="13">
    <source>
        <dbReference type="ARBA" id="ARBA00047833"/>
    </source>
</evidence>
<evidence type="ECO:0000256" key="1">
    <source>
        <dbReference type="ARBA" id="ARBA00004496"/>
    </source>
</evidence>
<dbReference type="Pfam" id="PF08245">
    <property type="entry name" value="Mur_ligase_M"/>
    <property type="match status" value="1"/>
</dbReference>
<dbReference type="SUPFAM" id="SSF53244">
    <property type="entry name" value="MurD-like peptide ligases, peptide-binding domain"/>
    <property type="match status" value="1"/>
</dbReference>
<dbReference type="UniPathway" id="UPA00219"/>
<evidence type="ECO:0000259" key="18">
    <source>
        <dbReference type="Pfam" id="PF08245"/>
    </source>
</evidence>
<dbReference type="HAMAP" id="MF_00046">
    <property type="entry name" value="MurC"/>
    <property type="match status" value="1"/>
</dbReference>
<evidence type="ECO:0000256" key="14">
    <source>
        <dbReference type="HAMAP-Rule" id="MF_00046"/>
    </source>
</evidence>
<evidence type="ECO:0000256" key="5">
    <source>
        <dbReference type="ARBA" id="ARBA00022598"/>
    </source>
</evidence>
<dbReference type="GO" id="GO:0051301">
    <property type="term" value="P:cell division"/>
    <property type="evidence" value="ECO:0007669"/>
    <property type="project" value="UniProtKB-KW"/>
</dbReference>
<dbReference type="InterPro" id="IPR050061">
    <property type="entry name" value="MurCDEF_pg_biosynth"/>
</dbReference>
<organism evidence="19 20">
    <name type="scientific">Candidatus Campbellbacteria bacterium CG22_combo_CG10-13_8_21_14_all_43_18</name>
    <dbReference type="NCBI Taxonomy" id="1974530"/>
    <lineage>
        <taxon>Bacteria</taxon>
        <taxon>Candidatus Campbelliibacteriota</taxon>
    </lineage>
</organism>
<name>A0A2H0DXH8_9BACT</name>
<feature type="domain" description="Mur ligase C-terminal" evidence="17">
    <location>
        <begin position="290"/>
        <end position="420"/>
    </location>
</feature>
<evidence type="ECO:0000256" key="4">
    <source>
        <dbReference type="ARBA" id="ARBA00022490"/>
    </source>
</evidence>
<keyword evidence="11 14" id="KW-0131">Cell cycle</keyword>
<dbReference type="Pfam" id="PF01225">
    <property type="entry name" value="Mur_ligase"/>
    <property type="match status" value="1"/>
</dbReference>
<evidence type="ECO:0000256" key="6">
    <source>
        <dbReference type="ARBA" id="ARBA00022618"/>
    </source>
</evidence>
<dbReference type="PANTHER" id="PTHR43445:SF3">
    <property type="entry name" value="UDP-N-ACETYLMURAMATE--L-ALANINE LIGASE"/>
    <property type="match status" value="1"/>
</dbReference>
<dbReference type="EMBL" id="PCTS01000029">
    <property type="protein sequence ID" value="PIP86419.1"/>
    <property type="molecule type" value="Genomic_DNA"/>
</dbReference>
<sequence length="431" mass="47731">MKINSEKIKKVHFIGIGGIGISAIARMMLDLGKIVSGSDGADSRVVKDLRNLGANIYIGHSEKALKKDVNLVVYTIAISKENPEFLKAKKLKIQTLSYPEMLGAVSEGFRTIAVSGTHGKTTTTAMLSGVLIDALLKPSVIVGSLLKGSGSNYIKGNGKFFLVEACEYKRSFLNLKPEILIINNIEEDHLDYYQNLADIQSAFRELAQSVPLGGFIVCKAKDKNLKPVLSGISSEKIVDYTEFIDEKLNLKVPGRHNLLNAAASLAVGSLLKIDKKKIKKSLLEYSGIWRRFEFKGKTAVGASVYDDYAHHPSEIEATLKGARGIFKGKIVVVFQPHLYSRTKRFLKEFGRSFRRADEVIVLPIYAARELEDSSINSKMLAEEINKNKVRAKYKENFDECSDYLSKHLKKGDFLMTIGAGDVFKIGESLLT</sequence>
<evidence type="ECO:0000256" key="2">
    <source>
        <dbReference type="ARBA" id="ARBA00004752"/>
    </source>
</evidence>
<dbReference type="InterPro" id="IPR000713">
    <property type="entry name" value="Mur_ligase_N"/>
</dbReference>
<evidence type="ECO:0000256" key="11">
    <source>
        <dbReference type="ARBA" id="ARBA00023306"/>
    </source>
</evidence>
<dbReference type="AlphaFoldDB" id="A0A2H0DXH8"/>
<feature type="domain" description="Mur ligase central" evidence="18">
    <location>
        <begin position="114"/>
        <end position="231"/>
    </location>
</feature>
<comment type="caution">
    <text evidence="19">The sequence shown here is derived from an EMBL/GenBank/DDBJ whole genome shotgun (WGS) entry which is preliminary data.</text>
</comment>
<dbReference type="GO" id="GO:0071555">
    <property type="term" value="P:cell wall organization"/>
    <property type="evidence" value="ECO:0007669"/>
    <property type="project" value="UniProtKB-KW"/>
</dbReference>
<protein>
    <recommendedName>
        <fullName evidence="3 14">UDP-N-acetylmuramate--L-alanine ligase</fullName>
        <ecNumber evidence="3 14">6.3.2.8</ecNumber>
    </recommendedName>
    <alternativeName>
        <fullName evidence="14">UDP-N-acetylmuramoyl-L-alanine synthetase</fullName>
    </alternativeName>
</protein>
<keyword evidence="7 14" id="KW-0547">Nucleotide-binding</keyword>
<feature type="binding site" evidence="14">
    <location>
        <begin position="116"/>
        <end position="122"/>
    </location>
    <ligand>
        <name>ATP</name>
        <dbReference type="ChEBI" id="CHEBI:30616"/>
    </ligand>
</feature>
<evidence type="ECO:0000259" key="17">
    <source>
        <dbReference type="Pfam" id="PF02875"/>
    </source>
</evidence>
<comment type="catalytic activity">
    <reaction evidence="13 14">
        <text>UDP-N-acetyl-alpha-D-muramate + L-alanine + ATP = UDP-N-acetyl-alpha-D-muramoyl-L-alanine + ADP + phosphate + H(+)</text>
        <dbReference type="Rhea" id="RHEA:23372"/>
        <dbReference type="ChEBI" id="CHEBI:15378"/>
        <dbReference type="ChEBI" id="CHEBI:30616"/>
        <dbReference type="ChEBI" id="CHEBI:43474"/>
        <dbReference type="ChEBI" id="CHEBI:57972"/>
        <dbReference type="ChEBI" id="CHEBI:70757"/>
        <dbReference type="ChEBI" id="CHEBI:83898"/>
        <dbReference type="ChEBI" id="CHEBI:456216"/>
        <dbReference type="EC" id="6.3.2.8"/>
    </reaction>
</comment>
<comment type="pathway">
    <text evidence="2 14">Cell wall biogenesis; peptidoglycan biosynthesis.</text>
</comment>
<dbReference type="Gene3D" id="3.40.50.720">
    <property type="entry name" value="NAD(P)-binding Rossmann-like Domain"/>
    <property type="match status" value="1"/>
</dbReference>
<evidence type="ECO:0000256" key="3">
    <source>
        <dbReference type="ARBA" id="ARBA00012211"/>
    </source>
</evidence>
<keyword evidence="10 14" id="KW-0573">Peptidoglycan synthesis</keyword>
<dbReference type="GO" id="GO:0008763">
    <property type="term" value="F:UDP-N-acetylmuramate-L-alanine ligase activity"/>
    <property type="evidence" value="ECO:0007669"/>
    <property type="project" value="UniProtKB-UniRule"/>
</dbReference>
<dbReference type="GO" id="GO:0005737">
    <property type="term" value="C:cytoplasm"/>
    <property type="evidence" value="ECO:0007669"/>
    <property type="project" value="UniProtKB-SubCell"/>
</dbReference>
<dbReference type="GO" id="GO:0009252">
    <property type="term" value="P:peptidoglycan biosynthetic process"/>
    <property type="evidence" value="ECO:0007669"/>
    <property type="project" value="UniProtKB-UniRule"/>
</dbReference>
<dbReference type="PANTHER" id="PTHR43445">
    <property type="entry name" value="UDP-N-ACETYLMURAMATE--L-ALANINE LIGASE-RELATED"/>
    <property type="match status" value="1"/>
</dbReference>
<dbReference type="Gene3D" id="3.40.1190.10">
    <property type="entry name" value="Mur-like, catalytic domain"/>
    <property type="match status" value="1"/>
</dbReference>
<evidence type="ECO:0000256" key="10">
    <source>
        <dbReference type="ARBA" id="ARBA00022984"/>
    </source>
</evidence>
<dbReference type="Pfam" id="PF02875">
    <property type="entry name" value="Mur_ligase_C"/>
    <property type="match status" value="1"/>
</dbReference>
<feature type="transmembrane region" description="Helical" evidence="15">
    <location>
        <begin position="12"/>
        <end position="29"/>
    </location>
</feature>
<evidence type="ECO:0000256" key="8">
    <source>
        <dbReference type="ARBA" id="ARBA00022840"/>
    </source>
</evidence>
<dbReference type="EC" id="6.3.2.8" evidence="3 14"/>
<dbReference type="GO" id="GO:0008360">
    <property type="term" value="P:regulation of cell shape"/>
    <property type="evidence" value="ECO:0007669"/>
    <property type="project" value="UniProtKB-KW"/>
</dbReference>
<keyword evidence="15" id="KW-0812">Transmembrane</keyword>
<reference evidence="19 20" key="1">
    <citation type="submission" date="2017-09" db="EMBL/GenBank/DDBJ databases">
        <title>Depth-based differentiation of microbial function through sediment-hosted aquifers and enrichment of novel symbionts in the deep terrestrial subsurface.</title>
        <authorList>
            <person name="Probst A.J."/>
            <person name="Ladd B."/>
            <person name="Jarett J.K."/>
            <person name="Geller-Mcgrath D.E."/>
            <person name="Sieber C.M."/>
            <person name="Emerson J.B."/>
            <person name="Anantharaman K."/>
            <person name="Thomas B.C."/>
            <person name="Malmstrom R."/>
            <person name="Stieglmeier M."/>
            <person name="Klingl A."/>
            <person name="Woyke T."/>
            <person name="Ryan C.M."/>
            <person name="Banfield J.F."/>
        </authorList>
    </citation>
    <scope>NUCLEOTIDE SEQUENCE [LARGE SCALE GENOMIC DNA]</scope>
    <source>
        <strain evidence="19">CG22_combo_CG10-13_8_21_14_all_43_18</strain>
    </source>
</reference>
<dbReference type="InterPro" id="IPR036615">
    <property type="entry name" value="Mur_ligase_C_dom_sf"/>
</dbReference>
<evidence type="ECO:0000259" key="16">
    <source>
        <dbReference type="Pfam" id="PF01225"/>
    </source>
</evidence>
<dbReference type="SUPFAM" id="SSF51984">
    <property type="entry name" value="MurCD N-terminal domain"/>
    <property type="match status" value="1"/>
</dbReference>
<comment type="function">
    <text evidence="14">Cell wall formation.</text>
</comment>
<dbReference type="Gene3D" id="3.90.190.20">
    <property type="entry name" value="Mur ligase, C-terminal domain"/>
    <property type="match status" value="1"/>
</dbReference>
<dbReference type="InterPro" id="IPR013221">
    <property type="entry name" value="Mur_ligase_cen"/>
</dbReference>
<dbReference type="InterPro" id="IPR004101">
    <property type="entry name" value="Mur_ligase_C"/>
</dbReference>
<evidence type="ECO:0000256" key="12">
    <source>
        <dbReference type="ARBA" id="ARBA00023316"/>
    </source>
</evidence>
<evidence type="ECO:0000256" key="7">
    <source>
        <dbReference type="ARBA" id="ARBA00022741"/>
    </source>
</evidence>
<accession>A0A2H0DXH8</accession>
<evidence type="ECO:0000256" key="15">
    <source>
        <dbReference type="SAM" id="Phobius"/>
    </source>
</evidence>
<comment type="subcellular location">
    <subcellularLocation>
        <location evidence="1 14">Cytoplasm</location>
    </subcellularLocation>
</comment>
<dbReference type="Proteomes" id="UP000231276">
    <property type="component" value="Unassembled WGS sequence"/>
</dbReference>
<feature type="domain" description="Mur ligase N-terminal catalytic" evidence="16">
    <location>
        <begin position="10"/>
        <end position="109"/>
    </location>
</feature>
<keyword evidence="5 14" id="KW-0436">Ligase</keyword>
<evidence type="ECO:0000313" key="19">
    <source>
        <dbReference type="EMBL" id="PIP86419.1"/>
    </source>
</evidence>
<dbReference type="GO" id="GO:0005524">
    <property type="term" value="F:ATP binding"/>
    <property type="evidence" value="ECO:0007669"/>
    <property type="project" value="UniProtKB-UniRule"/>
</dbReference>
<dbReference type="InterPro" id="IPR036565">
    <property type="entry name" value="Mur-like_cat_sf"/>
</dbReference>